<dbReference type="Gene3D" id="3.30.360.10">
    <property type="entry name" value="Dihydrodipicolinate Reductase, domain 2"/>
    <property type="match status" value="1"/>
</dbReference>
<keyword evidence="4" id="KW-1185">Reference proteome</keyword>
<evidence type="ECO:0000256" key="1">
    <source>
        <dbReference type="ARBA" id="ARBA00010928"/>
    </source>
</evidence>
<dbReference type="GO" id="GO:0050112">
    <property type="term" value="F:inositol 2-dehydrogenase (NAD+) activity"/>
    <property type="evidence" value="ECO:0007669"/>
    <property type="project" value="UniProtKB-EC"/>
</dbReference>
<organism evidence="3 4">
    <name type="scientific">Rosistilla oblonga</name>
    <dbReference type="NCBI Taxonomy" id="2527990"/>
    <lineage>
        <taxon>Bacteria</taxon>
        <taxon>Pseudomonadati</taxon>
        <taxon>Planctomycetota</taxon>
        <taxon>Planctomycetia</taxon>
        <taxon>Pirellulales</taxon>
        <taxon>Pirellulaceae</taxon>
        <taxon>Rosistilla</taxon>
    </lineage>
</organism>
<dbReference type="InterPro" id="IPR051317">
    <property type="entry name" value="Gfo/Idh/MocA_oxidoreduct"/>
</dbReference>
<dbReference type="SUPFAM" id="SSF51735">
    <property type="entry name" value="NAD(P)-binding Rossmann-fold domains"/>
    <property type="match status" value="1"/>
</dbReference>
<evidence type="ECO:0000313" key="4">
    <source>
        <dbReference type="Proteomes" id="UP000316770"/>
    </source>
</evidence>
<dbReference type="Gene3D" id="3.40.50.720">
    <property type="entry name" value="NAD(P)-binding Rossmann-like Domain"/>
    <property type="match status" value="1"/>
</dbReference>
<protein>
    <submittedName>
        <fullName evidence="3">Inositol 2-dehydrogenase/D-chiro-inositol 3-dehydrogenase</fullName>
        <ecNumber evidence="3">1.1.1.18</ecNumber>
    </submittedName>
</protein>
<reference evidence="3 4" key="1">
    <citation type="submission" date="2019-02" db="EMBL/GenBank/DDBJ databases">
        <title>Deep-cultivation of Planctomycetes and their phenomic and genomic characterization uncovers novel biology.</title>
        <authorList>
            <person name="Wiegand S."/>
            <person name="Jogler M."/>
            <person name="Boedeker C."/>
            <person name="Pinto D."/>
            <person name="Vollmers J."/>
            <person name="Rivas-Marin E."/>
            <person name="Kohn T."/>
            <person name="Peeters S.H."/>
            <person name="Heuer A."/>
            <person name="Rast P."/>
            <person name="Oberbeckmann S."/>
            <person name="Bunk B."/>
            <person name="Jeske O."/>
            <person name="Meyerdierks A."/>
            <person name="Storesund J.E."/>
            <person name="Kallscheuer N."/>
            <person name="Luecker S."/>
            <person name="Lage O.M."/>
            <person name="Pohl T."/>
            <person name="Merkel B.J."/>
            <person name="Hornburger P."/>
            <person name="Mueller R.-W."/>
            <person name="Bruemmer F."/>
            <person name="Labrenz M."/>
            <person name="Spormann A.M."/>
            <person name="Op den Camp H."/>
            <person name="Overmann J."/>
            <person name="Amann R."/>
            <person name="Jetten M.S.M."/>
            <person name="Mascher T."/>
            <person name="Medema M.H."/>
            <person name="Devos D.P."/>
            <person name="Kaster A.-K."/>
            <person name="Ovreas L."/>
            <person name="Rohde M."/>
            <person name="Galperin M.Y."/>
            <person name="Jogler C."/>
        </authorList>
    </citation>
    <scope>NUCLEOTIDE SEQUENCE [LARGE SCALE GENOMIC DNA]</scope>
    <source>
        <strain evidence="3 4">Mal33</strain>
    </source>
</reference>
<dbReference type="Proteomes" id="UP000316770">
    <property type="component" value="Chromosome"/>
</dbReference>
<keyword evidence="2 3" id="KW-0560">Oxidoreductase</keyword>
<dbReference type="AlphaFoldDB" id="A0A518IWD1"/>
<dbReference type="InterPro" id="IPR036291">
    <property type="entry name" value="NAD(P)-bd_dom_sf"/>
</dbReference>
<dbReference type="PANTHER" id="PTHR43708">
    <property type="entry name" value="CONSERVED EXPRESSED OXIDOREDUCTASE (EUROFUNG)"/>
    <property type="match status" value="1"/>
</dbReference>
<sequence>MMMRDRFQVRAIYAPVAHLAAQAARDFEAETMDGYRALIHRSDIDAVIVLDSSWQGWLPLVAACEAGKAVYWASDLNIDAHRAAQLKEQVDKSGIAFMAEFPRRYAPATLRLKELLATTLGKPQLLFCHRRLGRTEPTSTNLVSDVPQHQERTTRELVEIVDWCRYVVADNPTHLNSTVYGEPGKEAYRQLSMRFGTGPGAVCAQISAGQYVPSSWQEAIGFRPSADMQICCEHGLAFIDLPSTLVWFDDAGRHVESLETELPVGEQLLIQFHRSVTSLVRKMANLQDAHYALQVIRLAQQSAETGQRICLNELFSPTPPI</sequence>
<accession>A0A518IWD1</accession>
<name>A0A518IWD1_9BACT</name>
<evidence type="ECO:0000256" key="2">
    <source>
        <dbReference type="ARBA" id="ARBA00023002"/>
    </source>
</evidence>
<evidence type="ECO:0000313" key="3">
    <source>
        <dbReference type="EMBL" id="QDV57401.1"/>
    </source>
</evidence>
<comment type="similarity">
    <text evidence="1">Belongs to the Gfo/Idh/MocA family.</text>
</comment>
<gene>
    <name evidence="3" type="primary">iolG_10</name>
    <name evidence="3" type="ORF">Mal33_34110</name>
</gene>
<proteinExistence type="inferred from homology"/>
<dbReference type="PANTHER" id="PTHR43708:SF5">
    <property type="entry name" value="CONSERVED EXPRESSED OXIDOREDUCTASE (EUROFUNG)-RELATED"/>
    <property type="match status" value="1"/>
</dbReference>
<dbReference type="EMBL" id="CP036318">
    <property type="protein sequence ID" value="QDV57401.1"/>
    <property type="molecule type" value="Genomic_DNA"/>
</dbReference>
<dbReference type="EC" id="1.1.1.18" evidence="3"/>